<protein>
    <submittedName>
        <fullName evidence="7">Precorrin-6Y-methylase</fullName>
    </submittedName>
</protein>
<accession>A0A916X9B9</accession>
<dbReference type="GO" id="GO:0032259">
    <property type="term" value="P:methylation"/>
    <property type="evidence" value="ECO:0007669"/>
    <property type="project" value="UniProtKB-KW"/>
</dbReference>
<dbReference type="InterPro" id="IPR029063">
    <property type="entry name" value="SAM-dependent_MTases_sf"/>
</dbReference>
<evidence type="ECO:0000313" key="7">
    <source>
        <dbReference type="EMBL" id="GGC54296.1"/>
    </source>
</evidence>
<sequence length="407" mass="43145">MTVLPPIAVVGIGADGWGGLTTAAQDAISAAHTVHGSPRQLALIPDHVTAERHPWPSPMMPALPTVIAEHRPARMCVLASGDPMFFGIGVTLARTVGAANLRVFPHVSSASLACARLGWALQSTPVVSVVNRAVETVLPELSEGRKLLVLSESERTPAVIAQLLHEHGWHDTDLTVLEQLGGPGERIITGTAHTWTHPPGDPLNVVAIECRTAAQPRLTRTPGLADSNYGTDGQLTKNEMRALTLSALAPAPGELLWDVGAGSGSIGIEWMRTHPDCVALAFETDSERHPRIVSNAARLGVPGLRLLGRAPESFPQQGDNHSSPDAIMVGGAVTQPGLLDACWQRLTPGGRMVVNAVTAESEALLLSWHQKHGGDLRKLQVYRAGALGGFTAWRPHLPAVQWKGTKA</sequence>
<dbReference type="Gene3D" id="3.40.1010.10">
    <property type="entry name" value="Cobalt-precorrin-4 Transmethylase, Domain 1"/>
    <property type="match status" value="1"/>
</dbReference>
<dbReference type="PANTHER" id="PTHR43182:SF1">
    <property type="entry name" value="COBALT-PRECORRIN-7 C(5)-METHYLTRANSFERASE"/>
    <property type="match status" value="1"/>
</dbReference>
<evidence type="ECO:0000256" key="2">
    <source>
        <dbReference type="ARBA" id="ARBA00022573"/>
    </source>
</evidence>
<evidence type="ECO:0000256" key="1">
    <source>
        <dbReference type="ARBA" id="ARBA00004953"/>
    </source>
</evidence>
<name>A0A916X9B9_9ACTN</name>
<evidence type="ECO:0000313" key="8">
    <source>
        <dbReference type="Proteomes" id="UP000641514"/>
    </source>
</evidence>
<dbReference type="SUPFAM" id="SSF53790">
    <property type="entry name" value="Tetrapyrrole methylase"/>
    <property type="match status" value="1"/>
</dbReference>
<keyword evidence="5" id="KW-0949">S-adenosyl-L-methionine</keyword>
<reference evidence="7" key="1">
    <citation type="journal article" date="2014" name="Int. J. Syst. Evol. Microbiol.">
        <title>Complete genome sequence of Corynebacterium casei LMG S-19264T (=DSM 44701T), isolated from a smear-ripened cheese.</title>
        <authorList>
            <consortium name="US DOE Joint Genome Institute (JGI-PGF)"/>
            <person name="Walter F."/>
            <person name="Albersmeier A."/>
            <person name="Kalinowski J."/>
            <person name="Ruckert C."/>
        </authorList>
    </citation>
    <scope>NUCLEOTIDE SEQUENCE</scope>
    <source>
        <strain evidence="7">CGMCC 1.15478</strain>
    </source>
</reference>
<dbReference type="PIRSF" id="PIRSF036428">
    <property type="entry name" value="CobL"/>
    <property type="match status" value="1"/>
</dbReference>
<dbReference type="NCBIfam" id="TIGR02469">
    <property type="entry name" value="CbiT"/>
    <property type="match status" value="1"/>
</dbReference>
<comment type="pathway">
    <text evidence="1">Cofactor biosynthesis; adenosylcobalamin biosynthesis.</text>
</comment>
<evidence type="ECO:0000256" key="5">
    <source>
        <dbReference type="ARBA" id="ARBA00022691"/>
    </source>
</evidence>
<reference evidence="7" key="2">
    <citation type="submission" date="2020-09" db="EMBL/GenBank/DDBJ databases">
        <authorList>
            <person name="Sun Q."/>
            <person name="Zhou Y."/>
        </authorList>
    </citation>
    <scope>NUCLEOTIDE SEQUENCE</scope>
    <source>
        <strain evidence="7">CGMCC 1.15478</strain>
    </source>
</reference>
<dbReference type="AlphaFoldDB" id="A0A916X9B9"/>
<evidence type="ECO:0000256" key="4">
    <source>
        <dbReference type="ARBA" id="ARBA00022679"/>
    </source>
</evidence>
<comment type="caution">
    <text evidence="7">The sequence shown here is derived from an EMBL/GenBank/DDBJ whole genome shotgun (WGS) entry which is preliminary data.</text>
</comment>
<dbReference type="NCBIfam" id="TIGR02467">
    <property type="entry name" value="CbiE"/>
    <property type="match status" value="1"/>
</dbReference>
<gene>
    <name evidence="7" type="primary">cobL</name>
    <name evidence="7" type="ORF">GCM10011410_03310</name>
</gene>
<dbReference type="Pfam" id="PF00590">
    <property type="entry name" value="TP_methylase"/>
    <property type="match status" value="1"/>
</dbReference>
<keyword evidence="2" id="KW-0169">Cobalamin biosynthesis</keyword>
<dbReference type="PANTHER" id="PTHR43182">
    <property type="entry name" value="COBALT-PRECORRIN-6B C(15)-METHYLTRANSFERASE (DECARBOXYLATING)"/>
    <property type="match status" value="1"/>
</dbReference>
<dbReference type="InterPro" id="IPR014777">
    <property type="entry name" value="4pyrrole_Mease_sub1"/>
</dbReference>
<dbReference type="InterPro" id="IPR006365">
    <property type="entry name" value="Cbl_synth_CobL"/>
</dbReference>
<dbReference type="Gene3D" id="3.40.50.150">
    <property type="entry name" value="Vaccinia Virus protein VP39"/>
    <property type="match status" value="1"/>
</dbReference>
<keyword evidence="4" id="KW-0808">Transferase</keyword>
<feature type="domain" description="Tetrapyrrole methylase" evidence="6">
    <location>
        <begin position="7"/>
        <end position="192"/>
    </location>
</feature>
<dbReference type="InterPro" id="IPR000878">
    <property type="entry name" value="4pyrrol_Mease"/>
</dbReference>
<dbReference type="InterPro" id="IPR035996">
    <property type="entry name" value="4pyrrol_Methylase_sf"/>
</dbReference>
<dbReference type="GO" id="GO:0008276">
    <property type="term" value="F:protein methyltransferase activity"/>
    <property type="evidence" value="ECO:0007669"/>
    <property type="project" value="InterPro"/>
</dbReference>
<dbReference type="InterPro" id="IPR014008">
    <property type="entry name" value="Cbl_synth_MTase_CbiT"/>
</dbReference>
<keyword evidence="8" id="KW-1185">Reference proteome</keyword>
<dbReference type="InterPro" id="IPR014776">
    <property type="entry name" value="4pyrrole_Mease_sub2"/>
</dbReference>
<dbReference type="CDD" id="cd02440">
    <property type="entry name" value="AdoMet_MTases"/>
    <property type="match status" value="1"/>
</dbReference>
<dbReference type="InterPro" id="IPR050714">
    <property type="entry name" value="Cobalamin_biosynth_MTase"/>
</dbReference>
<evidence type="ECO:0000256" key="3">
    <source>
        <dbReference type="ARBA" id="ARBA00022603"/>
    </source>
</evidence>
<dbReference type="GO" id="GO:0009236">
    <property type="term" value="P:cobalamin biosynthetic process"/>
    <property type="evidence" value="ECO:0007669"/>
    <property type="project" value="UniProtKB-KW"/>
</dbReference>
<proteinExistence type="predicted"/>
<dbReference type="Proteomes" id="UP000641514">
    <property type="component" value="Unassembled WGS sequence"/>
</dbReference>
<keyword evidence="3" id="KW-0489">Methyltransferase</keyword>
<dbReference type="EMBL" id="BMJH01000001">
    <property type="protein sequence ID" value="GGC54296.1"/>
    <property type="molecule type" value="Genomic_DNA"/>
</dbReference>
<dbReference type="Gene3D" id="3.30.950.10">
    <property type="entry name" value="Methyltransferase, Cobalt-precorrin-4 Transmethylase, Domain 2"/>
    <property type="match status" value="1"/>
</dbReference>
<organism evidence="7 8">
    <name type="scientific">Hoyosella rhizosphaerae</name>
    <dbReference type="NCBI Taxonomy" id="1755582"/>
    <lineage>
        <taxon>Bacteria</taxon>
        <taxon>Bacillati</taxon>
        <taxon>Actinomycetota</taxon>
        <taxon>Actinomycetes</taxon>
        <taxon>Mycobacteriales</taxon>
        <taxon>Hoyosellaceae</taxon>
        <taxon>Hoyosella</taxon>
    </lineage>
</organism>
<dbReference type="CDD" id="cd11644">
    <property type="entry name" value="Precorrin-6Y-MT"/>
    <property type="match status" value="1"/>
</dbReference>
<evidence type="ECO:0000259" key="6">
    <source>
        <dbReference type="Pfam" id="PF00590"/>
    </source>
</evidence>
<dbReference type="SUPFAM" id="SSF53335">
    <property type="entry name" value="S-adenosyl-L-methionine-dependent methyltransferases"/>
    <property type="match status" value="1"/>
</dbReference>
<dbReference type="InterPro" id="IPR012818">
    <property type="entry name" value="CbiE"/>
</dbReference>